<comment type="caution">
    <text evidence="5">The sequence shown here is derived from an EMBL/GenBank/DDBJ whole genome shotgun (WGS) entry which is preliminary data.</text>
</comment>
<dbReference type="VEuPathDB" id="VectorBase:SSCA007539"/>
<dbReference type="Pfam" id="PF10498">
    <property type="entry name" value="IFT57"/>
    <property type="match status" value="1"/>
</dbReference>
<dbReference type="GO" id="GO:0030992">
    <property type="term" value="C:intraciliary transport particle B"/>
    <property type="evidence" value="ECO:0007669"/>
    <property type="project" value="TreeGrafter"/>
</dbReference>
<organism evidence="5 6">
    <name type="scientific">Sarcoptes scabiei</name>
    <name type="common">Itch mite</name>
    <name type="synonym">Acarus scabiei</name>
    <dbReference type="NCBI Taxonomy" id="52283"/>
    <lineage>
        <taxon>Eukaryota</taxon>
        <taxon>Metazoa</taxon>
        <taxon>Ecdysozoa</taxon>
        <taxon>Arthropoda</taxon>
        <taxon>Chelicerata</taxon>
        <taxon>Arachnida</taxon>
        <taxon>Acari</taxon>
        <taxon>Acariformes</taxon>
        <taxon>Sarcoptiformes</taxon>
        <taxon>Astigmata</taxon>
        <taxon>Psoroptidia</taxon>
        <taxon>Sarcoptoidea</taxon>
        <taxon>Sarcoptidae</taxon>
        <taxon>Sarcoptinae</taxon>
        <taxon>Sarcoptes</taxon>
    </lineage>
</organism>
<sequence>MIDMIKSSVKDLTDWKMELERILPRMHSSFLNSNPKMNLISSSTSTSAPFSIDNEWRIHLKALDHQNQSFTDLFTETNDRLRTITKQSLDGLEKIKSKELFLHQNANTILDEWLNVRERAWMIRKSMESFEKEFQRKTKQLEDLNEEDKITKRSIENCSLKMTDSSPLVEAKKSREHLRNELIRVDLQIGVAIQTLVKHVTMNFSYL</sequence>
<dbReference type="InterPro" id="IPR019530">
    <property type="entry name" value="Intra-flagellar_transport_57"/>
</dbReference>
<dbReference type="GO" id="GO:0005929">
    <property type="term" value="C:cilium"/>
    <property type="evidence" value="ECO:0007669"/>
    <property type="project" value="UniProtKB-SubCell"/>
</dbReference>
<accession>A0A132AFD8</accession>
<evidence type="ECO:0000256" key="3">
    <source>
        <dbReference type="ARBA" id="ARBA00023069"/>
    </source>
</evidence>
<keyword evidence="4" id="KW-0966">Cell projection</keyword>
<evidence type="ECO:0000313" key="6">
    <source>
        <dbReference type="Proteomes" id="UP000616769"/>
    </source>
</evidence>
<dbReference type="PANTHER" id="PTHR16011">
    <property type="entry name" value="IFT57/HIPPI"/>
    <property type="match status" value="1"/>
</dbReference>
<name>A0A132AFD8_SARSC</name>
<dbReference type="GO" id="GO:0042073">
    <property type="term" value="P:intraciliary transport"/>
    <property type="evidence" value="ECO:0007669"/>
    <property type="project" value="TreeGrafter"/>
</dbReference>
<evidence type="ECO:0000256" key="2">
    <source>
        <dbReference type="ARBA" id="ARBA00009415"/>
    </source>
</evidence>
<dbReference type="OrthoDB" id="423881at2759"/>
<comment type="subcellular location">
    <subcellularLocation>
        <location evidence="1">Cell projection</location>
        <location evidence="1">Cilium</location>
    </subcellularLocation>
</comment>
<dbReference type="Proteomes" id="UP000616769">
    <property type="component" value="Unassembled WGS sequence"/>
</dbReference>
<proteinExistence type="inferred from homology"/>
<dbReference type="PANTHER" id="PTHR16011:SF0">
    <property type="entry name" value="INTRAFLAGELLAR TRANSPORT PROTEIN 57 HOMOLOG"/>
    <property type="match status" value="1"/>
</dbReference>
<dbReference type="AlphaFoldDB" id="A0A132AFD8"/>
<dbReference type="GO" id="GO:0005794">
    <property type="term" value="C:Golgi apparatus"/>
    <property type="evidence" value="ECO:0007669"/>
    <property type="project" value="TreeGrafter"/>
</dbReference>
<evidence type="ECO:0000313" key="5">
    <source>
        <dbReference type="EMBL" id="KPM09569.1"/>
    </source>
</evidence>
<evidence type="ECO:0000256" key="1">
    <source>
        <dbReference type="ARBA" id="ARBA00004138"/>
    </source>
</evidence>
<comment type="similarity">
    <text evidence="2">Belongs to the IFT57 family.</text>
</comment>
<evidence type="ECO:0000256" key="4">
    <source>
        <dbReference type="ARBA" id="ARBA00023273"/>
    </source>
</evidence>
<keyword evidence="3" id="KW-0969">Cilium</keyword>
<dbReference type="EMBL" id="JXLN01013748">
    <property type="protein sequence ID" value="KPM09569.1"/>
    <property type="molecule type" value="Genomic_DNA"/>
</dbReference>
<dbReference type="GO" id="GO:1905515">
    <property type="term" value="P:non-motile cilium assembly"/>
    <property type="evidence" value="ECO:0007669"/>
    <property type="project" value="TreeGrafter"/>
</dbReference>
<gene>
    <name evidence="5" type="ORF">QR98_0081080</name>
</gene>
<protein>
    <submittedName>
        <fullName evidence="5">Intraflagellar transport protein 57-like protein</fullName>
    </submittedName>
</protein>
<reference evidence="5 6" key="1">
    <citation type="journal article" date="2015" name="Parasit. Vectors">
        <title>Draft genome of the scabies mite.</title>
        <authorList>
            <person name="Rider S.D.Jr."/>
            <person name="Morgan M.S."/>
            <person name="Arlian L.G."/>
        </authorList>
    </citation>
    <scope>NUCLEOTIDE SEQUENCE [LARGE SCALE GENOMIC DNA]</scope>
    <source>
        <strain evidence="5">Arlian Lab</strain>
    </source>
</reference>
<dbReference type="GO" id="GO:0005815">
    <property type="term" value="C:microtubule organizing center"/>
    <property type="evidence" value="ECO:0007669"/>
    <property type="project" value="TreeGrafter"/>
</dbReference>